<dbReference type="InterPro" id="IPR006058">
    <property type="entry name" value="2Fe2S_fd_BS"/>
</dbReference>
<sequence length="289" mass="31915">MSSQGLTVKLDDNVFDVDGGDNLLSSLLSKGADVRYGCRAGACGACRLYDLSNCESILSCQTTISSSLALSTQTPATSVEFSILALNPLDESNVEVTLLGPSDDSFGDRVFVAVLLGGLLEKGDHFVECMALNQAGAPLKIILQQGAFSKTEWQRITELSVNDFLRVQVQSGVRKGRLLYEMGLSDSAVLLVSSFENAVFESYWRDVLQEFSNHRVKCFMLSSYRKSSPESMNNLLQDELFISFLNNAVVESSGSALHIIYHGQNLPEKDWEQALRPLRLRTNQLHFVR</sequence>
<dbReference type="Proteomes" id="UP000604161">
    <property type="component" value="Unassembled WGS sequence"/>
</dbReference>
<dbReference type="PROSITE" id="PS51085">
    <property type="entry name" value="2FE2S_FER_2"/>
    <property type="match status" value="1"/>
</dbReference>
<keyword evidence="3" id="KW-1185">Reference proteome</keyword>
<feature type="domain" description="2Fe-2S ferredoxin-type" evidence="1">
    <location>
        <begin position="4"/>
        <end position="76"/>
    </location>
</feature>
<evidence type="ECO:0000313" key="3">
    <source>
        <dbReference type="Proteomes" id="UP000604161"/>
    </source>
</evidence>
<proteinExistence type="predicted"/>
<dbReference type="InterPro" id="IPR036010">
    <property type="entry name" value="2Fe-2S_ferredoxin-like_sf"/>
</dbReference>
<dbReference type="Gene3D" id="3.10.20.30">
    <property type="match status" value="1"/>
</dbReference>
<dbReference type="CDD" id="cd00207">
    <property type="entry name" value="fer2"/>
    <property type="match status" value="1"/>
</dbReference>
<dbReference type="EMBL" id="JACYFC010000003">
    <property type="protein sequence ID" value="MBD5771765.1"/>
    <property type="molecule type" value="Genomic_DNA"/>
</dbReference>
<evidence type="ECO:0000259" key="1">
    <source>
        <dbReference type="PROSITE" id="PS51085"/>
    </source>
</evidence>
<protein>
    <submittedName>
        <fullName evidence="2">2Fe-2S iron-sulfur cluster binding domain-containing protein</fullName>
    </submittedName>
</protein>
<dbReference type="PROSITE" id="PS00197">
    <property type="entry name" value="2FE2S_FER_1"/>
    <property type="match status" value="1"/>
</dbReference>
<name>A0ABR8P0E1_9GAMM</name>
<dbReference type="InterPro" id="IPR012675">
    <property type="entry name" value="Beta-grasp_dom_sf"/>
</dbReference>
<organism evidence="2 3">
    <name type="scientific">Marinomonas colpomeniae</name>
    <dbReference type="NCBI Taxonomy" id="2774408"/>
    <lineage>
        <taxon>Bacteria</taxon>
        <taxon>Pseudomonadati</taxon>
        <taxon>Pseudomonadota</taxon>
        <taxon>Gammaproteobacteria</taxon>
        <taxon>Oceanospirillales</taxon>
        <taxon>Oceanospirillaceae</taxon>
        <taxon>Marinomonas</taxon>
    </lineage>
</organism>
<dbReference type="InterPro" id="IPR001041">
    <property type="entry name" value="2Fe-2S_ferredoxin-type"/>
</dbReference>
<dbReference type="RefSeq" id="WP_191595122.1">
    <property type="nucleotide sequence ID" value="NZ_JACYFC010000003.1"/>
</dbReference>
<comment type="caution">
    <text evidence="2">The sequence shown here is derived from an EMBL/GenBank/DDBJ whole genome shotgun (WGS) entry which is preliminary data.</text>
</comment>
<gene>
    <name evidence="2" type="ORF">IF202_11950</name>
</gene>
<evidence type="ECO:0000313" key="2">
    <source>
        <dbReference type="EMBL" id="MBD5771765.1"/>
    </source>
</evidence>
<dbReference type="SUPFAM" id="SSF54292">
    <property type="entry name" value="2Fe-2S ferredoxin-like"/>
    <property type="match status" value="1"/>
</dbReference>
<accession>A0ABR8P0E1</accession>
<reference evidence="2 3" key="1">
    <citation type="submission" date="2020-09" db="EMBL/GenBank/DDBJ databases">
        <title>Marinomonas sp. nov., isolated from the cysticercosis algae of Qingdao, China.</title>
        <authorList>
            <person name="Sun X."/>
        </authorList>
    </citation>
    <scope>NUCLEOTIDE SEQUENCE [LARGE SCALE GENOMIC DNA]</scope>
    <source>
        <strain evidence="2 3">SM2066</strain>
    </source>
</reference>
<dbReference type="Pfam" id="PF00111">
    <property type="entry name" value="Fer2"/>
    <property type="match status" value="1"/>
</dbReference>